<feature type="transmembrane region" description="Helical" evidence="7">
    <location>
        <begin position="6"/>
        <end position="26"/>
    </location>
</feature>
<keyword evidence="4" id="KW-0677">Repeat</keyword>
<organism evidence="9 10">
    <name type="scientific">Amphritea pacifica</name>
    <dbReference type="NCBI Taxonomy" id="2811233"/>
    <lineage>
        <taxon>Bacteria</taxon>
        <taxon>Pseudomonadati</taxon>
        <taxon>Pseudomonadota</taxon>
        <taxon>Gammaproteobacteria</taxon>
        <taxon>Oceanospirillales</taxon>
        <taxon>Oceanospirillaceae</taxon>
        <taxon>Amphritea</taxon>
    </lineage>
</organism>
<dbReference type="PROSITE" id="PS51202">
    <property type="entry name" value="RCK_C"/>
    <property type="match status" value="2"/>
</dbReference>
<dbReference type="SUPFAM" id="SSF116726">
    <property type="entry name" value="TrkA C-terminal domain-like"/>
    <property type="match status" value="2"/>
</dbReference>
<feature type="transmembrane region" description="Helical" evidence="7">
    <location>
        <begin position="195"/>
        <end position="214"/>
    </location>
</feature>
<keyword evidence="5 7" id="KW-1133">Transmembrane helix</keyword>
<sequence length="612" mass="64878">MMPAEIVLNTHAIAVLLLTALALFLFTRDWLPLESSSLFVLAALATGFQLFPYTSDGKTIHAVDFFSGFGHEALIAVTALMIIGHALARTGALEPVGRALARLWQVSPKLSFLLTLIVGAALSAFVNNVPIVILLLPILISVSLQTKTSASGILMPMGFATLIGGMGTTIGTSTNLLVVSVAVSMGMAPFSMFEFIGPVALSSLLAIIYLWLVAPRILPERASELGDASPRIFSAALHINEDGFSDGKTVEEVMAQTDQRVSIKYVKRAGSDALTVASRQLTLKPGDQLLVSDTPENLKAYEKLLDADLYNSETKIDEDHPLQAEGQQLAEIIIAQGSPLLNTSVSKTRFADRYQLVVLALHRAGPQSRQTVADIDNTPLQLGDVLLVQGASETIAELKQQGKILVLDATSHIPHTEKAPLALMIMIAVVAISALGLLPIAISALCGVLLLALTNCLSWKDMAEAVNAQIILIVAASLALGFAMLETGAADAMAAGFVYLTADLSVTMQLSGLMLLMAIMTNIVSNNAAAVIGTPIAIGIANQLGMPVEPFVLAVLLGANMSYATPMAYKTNLLVMTVGGYSFNDFLKVGIPLTIIMWLSLSFLIPVFYPVG</sequence>
<feature type="transmembrane region" description="Helical" evidence="7">
    <location>
        <begin position="74"/>
        <end position="92"/>
    </location>
</feature>
<dbReference type="RefSeq" id="WP_205212712.1">
    <property type="nucleotide sequence ID" value="NZ_JAFFZP010000001.1"/>
</dbReference>
<evidence type="ECO:0000259" key="8">
    <source>
        <dbReference type="PROSITE" id="PS51202"/>
    </source>
</evidence>
<feature type="transmembrane region" description="Helical" evidence="7">
    <location>
        <begin position="551"/>
        <end position="569"/>
    </location>
</feature>
<comment type="caution">
    <text evidence="9">The sequence shown here is derived from an EMBL/GenBank/DDBJ whole genome shotgun (WGS) entry which is preliminary data.</text>
</comment>
<dbReference type="EMBL" id="JAFFZP010000001">
    <property type="protein sequence ID" value="MBN0985938.1"/>
    <property type="molecule type" value="Genomic_DNA"/>
</dbReference>
<feature type="transmembrane region" description="Helical" evidence="7">
    <location>
        <begin position="112"/>
        <end position="139"/>
    </location>
</feature>
<evidence type="ECO:0000256" key="7">
    <source>
        <dbReference type="SAM" id="Phobius"/>
    </source>
</evidence>
<evidence type="ECO:0000256" key="5">
    <source>
        <dbReference type="ARBA" id="ARBA00022989"/>
    </source>
</evidence>
<dbReference type="PANTHER" id="PTHR43652:SF2">
    <property type="entry name" value="BASIC AMINO ACID ANTIPORTER YFCC-RELATED"/>
    <property type="match status" value="1"/>
</dbReference>
<feature type="transmembrane region" description="Helical" evidence="7">
    <location>
        <begin position="38"/>
        <end position="54"/>
    </location>
</feature>
<dbReference type="InterPro" id="IPR036721">
    <property type="entry name" value="RCK_C_sf"/>
</dbReference>
<dbReference type="InterPro" id="IPR004680">
    <property type="entry name" value="Cit_transptr-like_dom"/>
</dbReference>
<evidence type="ECO:0000256" key="4">
    <source>
        <dbReference type="ARBA" id="ARBA00022737"/>
    </source>
</evidence>
<keyword evidence="2" id="KW-0813">Transport</keyword>
<keyword evidence="6 7" id="KW-0472">Membrane</keyword>
<evidence type="ECO:0000256" key="1">
    <source>
        <dbReference type="ARBA" id="ARBA00004141"/>
    </source>
</evidence>
<evidence type="ECO:0000256" key="3">
    <source>
        <dbReference type="ARBA" id="ARBA00022692"/>
    </source>
</evidence>
<accession>A0ABS2W2K4</accession>
<keyword evidence="10" id="KW-1185">Reference proteome</keyword>
<evidence type="ECO:0000313" key="10">
    <source>
        <dbReference type="Proteomes" id="UP000760472"/>
    </source>
</evidence>
<evidence type="ECO:0000313" key="9">
    <source>
        <dbReference type="EMBL" id="MBN0985938.1"/>
    </source>
</evidence>
<feature type="domain" description="RCK C-terminal" evidence="8">
    <location>
        <begin position="317"/>
        <end position="404"/>
    </location>
</feature>
<feature type="transmembrane region" description="Helical" evidence="7">
    <location>
        <begin position="159"/>
        <end position="183"/>
    </location>
</feature>
<feature type="transmembrane region" description="Helical" evidence="7">
    <location>
        <begin position="421"/>
        <end position="453"/>
    </location>
</feature>
<keyword evidence="3 7" id="KW-0812">Transmembrane</keyword>
<comment type="subcellular location">
    <subcellularLocation>
        <location evidence="1">Membrane</location>
        <topology evidence="1">Multi-pass membrane protein</topology>
    </subcellularLocation>
</comment>
<feature type="transmembrane region" description="Helical" evidence="7">
    <location>
        <begin position="589"/>
        <end position="609"/>
    </location>
</feature>
<gene>
    <name evidence="9" type="ORF">JW498_00995</name>
</gene>
<reference evidence="9 10" key="1">
    <citation type="submission" date="2021-02" db="EMBL/GenBank/DDBJ databases">
        <title>A novel species of genus Amphritea isolated from a fishpond in China.</title>
        <authorList>
            <person name="Lu H."/>
        </authorList>
    </citation>
    <scope>NUCLEOTIDE SEQUENCE [LARGE SCALE GENOMIC DNA]</scope>
    <source>
        <strain evidence="9 10">RP18W</strain>
    </source>
</reference>
<evidence type="ECO:0000256" key="6">
    <source>
        <dbReference type="ARBA" id="ARBA00023136"/>
    </source>
</evidence>
<proteinExistence type="predicted"/>
<dbReference type="Pfam" id="PF03600">
    <property type="entry name" value="CitMHS"/>
    <property type="match status" value="1"/>
</dbReference>
<feature type="transmembrane region" description="Helical" evidence="7">
    <location>
        <begin position="528"/>
        <end position="545"/>
    </location>
</feature>
<dbReference type="Proteomes" id="UP000760472">
    <property type="component" value="Unassembled WGS sequence"/>
</dbReference>
<dbReference type="Pfam" id="PF02080">
    <property type="entry name" value="TrkA_C"/>
    <property type="match status" value="1"/>
</dbReference>
<dbReference type="InterPro" id="IPR006037">
    <property type="entry name" value="RCK_C"/>
</dbReference>
<evidence type="ECO:0000256" key="2">
    <source>
        <dbReference type="ARBA" id="ARBA00022448"/>
    </source>
</evidence>
<dbReference type="InterPro" id="IPR051679">
    <property type="entry name" value="DASS-Related_Transporters"/>
</dbReference>
<feature type="transmembrane region" description="Helical" evidence="7">
    <location>
        <begin position="465"/>
        <end position="485"/>
    </location>
</feature>
<dbReference type="PANTHER" id="PTHR43652">
    <property type="entry name" value="BASIC AMINO ACID ANTIPORTER YFCC-RELATED"/>
    <property type="match status" value="1"/>
</dbReference>
<name>A0ABS2W2K4_9GAMM</name>
<feature type="domain" description="RCK C-terminal" evidence="8">
    <location>
        <begin position="220"/>
        <end position="307"/>
    </location>
</feature>
<feature type="transmembrane region" description="Helical" evidence="7">
    <location>
        <begin position="497"/>
        <end position="516"/>
    </location>
</feature>
<dbReference type="Gene3D" id="3.30.70.1450">
    <property type="entry name" value="Regulator of K+ conductance, C-terminal domain"/>
    <property type="match status" value="1"/>
</dbReference>
<protein>
    <submittedName>
        <fullName evidence="9">SLC13 family permease</fullName>
    </submittedName>
</protein>